<reference evidence="2" key="1">
    <citation type="journal article" date="2023" name="DNA Res.">
        <title>Chromosome-level genome assembly of Phrynocephalus forsythii using third-generation DNA sequencing and Hi-C analysis.</title>
        <authorList>
            <person name="Qi Y."/>
            <person name="Zhao W."/>
            <person name="Zhao Y."/>
            <person name="Niu C."/>
            <person name="Cao S."/>
            <person name="Zhang Y."/>
        </authorList>
    </citation>
    <scope>NUCLEOTIDE SEQUENCE</scope>
    <source>
        <tissue evidence="2">Muscle</tissue>
    </source>
</reference>
<name>A0A9Q0Y480_9SAUR</name>
<evidence type="ECO:0000313" key="2">
    <source>
        <dbReference type="EMBL" id="KAJ7341536.1"/>
    </source>
</evidence>
<protein>
    <submittedName>
        <fullName evidence="2">Uncharacterized protein</fullName>
    </submittedName>
</protein>
<evidence type="ECO:0000313" key="3">
    <source>
        <dbReference type="Proteomes" id="UP001142489"/>
    </source>
</evidence>
<dbReference type="AlphaFoldDB" id="A0A9Q0Y480"/>
<accession>A0A9Q0Y480</accession>
<feature type="compositionally biased region" description="Basic residues" evidence="1">
    <location>
        <begin position="301"/>
        <end position="312"/>
    </location>
</feature>
<feature type="region of interest" description="Disordered" evidence="1">
    <location>
        <begin position="240"/>
        <end position="320"/>
    </location>
</feature>
<feature type="compositionally biased region" description="Low complexity" evidence="1">
    <location>
        <begin position="252"/>
        <end position="261"/>
    </location>
</feature>
<organism evidence="2 3">
    <name type="scientific">Phrynocephalus forsythii</name>
    <dbReference type="NCBI Taxonomy" id="171643"/>
    <lineage>
        <taxon>Eukaryota</taxon>
        <taxon>Metazoa</taxon>
        <taxon>Chordata</taxon>
        <taxon>Craniata</taxon>
        <taxon>Vertebrata</taxon>
        <taxon>Euteleostomi</taxon>
        <taxon>Lepidosauria</taxon>
        <taxon>Squamata</taxon>
        <taxon>Bifurcata</taxon>
        <taxon>Unidentata</taxon>
        <taxon>Episquamata</taxon>
        <taxon>Toxicofera</taxon>
        <taxon>Iguania</taxon>
        <taxon>Acrodonta</taxon>
        <taxon>Agamidae</taxon>
        <taxon>Agaminae</taxon>
        <taxon>Phrynocephalus</taxon>
    </lineage>
</organism>
<evidence type="ECO:0000256" key="1">
    <source>
        <dbReference type="SAM" id="MobiDB-lite"/>
    </source>
</evidence>
<dbReference type="EMBL" id="JAPFRF010000002">
    <property type="protein sequence ID" value="KAJ7341536.1"/>
    <property type="molecule type" value="Genomic_DNA"/>
</dbReference>
<comment type="caution">
    <text evidence="2">The sequence shown here is derived from an EMBL/GenBank/DDBJ whole genome shotgun (WGS) entry which is preliminary data.</text>
</comment>
<proteinExistence type="predicted"/>
<sequence length="320" mass="34970">MSIGQDSIVIENEMVTIDLYESNDLIYSSAAPSDVSVVETFSTDGAEASTSAESLPLTTVGSRSTDSRETCNYEATLDPASRLALIRKRKQRTSAAARLDNTLCGFVAWVMENNGHREQRVSARDIEQKRFHDEVINNMRVASTTLVRLTDYITGNNWGCSERGSKSTTESTVGIQTNGDCSSEKGYAIPGHQNKSGKNQMMKRQLEKCYNNVLVSESNDDSETEIESLLGDEKQVVAGKAMEGVSQSTPVSSKSIKSGKTSKNHGILLADRGSSSSEKSGEINASPYLIVKDEIPSTPRTPRRSPGKRLREKKQVFSPK</sequence>
<dbReference type="Proteomes" id="UP001142489">
    <property type="component" value="Unassembled WGS sequence"/>
</dbReference>
<keyword evidence="3" id="KW-1185">Reference proteome</keyword>
<gene>
    <name evidence="2" type="ORF">JRQ81_005750</name>
</gene>